<evidence type="ECO:0000313" key="1">
    <source>
        <dbReference type="EMBL" id="MEW9305477.1"/>
    </source>
</evidence>
<dbReference type="Proteomes" id="UP001555786">
    <property type="component" value="Unassembled WGS sequence"/>
</dbReference>
<organism evidence="1 2">
    <name type="scientific">Labrys neptuniae</name>
    <dbReference type="NCBI Taxonomy" id="376174"/>
    <lineage>
        <taxon>Bacteria</taxon>
        <taxon>Pseudomonadati</taxon>
        <taxon>Pseudomonadota</taxon>
        <taxon>Alphaproteobacteria</taxon>
        <taxon>Hyphomicrobiales</taxon>
        <taxon>Xanthobacteraceae</taxon>
        <taxon>Labrys</taxon>
    </lineage>
</organism>
<sequence>MAKDILRSPDSRKRALVDEAFGDEAKAWQLAIYLSSRMFSLPQAEFARLMRLTPAYVSLAIRGVEVMRAGEAFDHLMFHSETLVAHSFCWAMMIKGQLARRVADPICCELSLLKAHNRLVVKLGSAFAVDAVVAPDHRRATILARLLALQDALSPDEPDTKDITPR</sequence>
<reference evidence="1 2" key="1">
    <citation type="submission" date="2024-07" db="EMBL/GenBank/DDBJ databases">
        <title>Description of Labrys sedimenti sp. nov., isolated from a diclofenac-degrading enrichment culture.</title>
        <authorList>
            <person name="Tancsics A."/>
            <person name="Csepanyi A."/>
        </authorList>
    </citation>
    <scope>NUCLEOTIDE SEQUENCE [LARGE SCALE GENOMIC DNA]</scope>
    <source>
        <strain evidence="1 2">LMG 23578</strain>
    </source>
</reference>
<gene>
    <name evidence="1" type="ORF">ABXS05_08020</name>
</gene>
<accession>A0ABV3PIK9</accession>
<evidence type="ECO:0000313" key="2">
    <source>
        <dbReference type="Proteomes" id="UP001555786"/>
    </source>
</evidence>
<comment type="caution">
    <text evidence="1">The sequence shown here is derived from an EMBL/GenBank/DDBJ whole genome shotgun (WGS) entry which is preliminary data.</text>
</comment>
<keyword evidence="2" id="KW-1185">Reference proteome</keyword>
<dbReference type="RefSeq" id="WP_367623521.1">
    <property type="nucleotide sequence ID" value="NZ_JBFNQD010000002.1"/>
</dbReference>
<evidence type="ECO:0008006" key="3">
    <source>
        <dbReference type="Google" id="ProtNLM"/>
    </source>
</evidence>
<name>A0ABV3PIK9_9HYPH</name>
<proteinExistence type="predicted"/>
<protein>
    <recommendedName>
        <fullName evidence="3">Transcriptional regulator</fullName>
    </recommendedName>
</protein>
<dbReference type="EMBL" id="JBFNQD010000002">
    <property type="protein sequence ID" value="MEW9305477.1"/>
    <property type="molecule type" value="Genomic_DNA"/>
</dbReference>